<evidence type="ECO:0000256" key="3">
    <source>
        <dbReference type="ARBA" id="ARBA00022692"/>
    </source>
</evidence>
<keyword evidence="3 6" id="KW-0812">Transmembrane</keyword>
<dbReference type="InterPro" id="IPR023266">
    <property type="entry name" value="Aquaporin_11"/>
</dbReference>
<dbReference type="GO" id="GO:0015267">
    <property type="term" value="F:channel activity"/>
    <property type="evidence" value="ECO:0007669"/>
    <property type="project" value="InterPro"/>
</dbReference>
<feature type="transmembrane region" description="Helical" evidence="6">
    <location>
        <begin position="272"/>
        <end position="289"/>
    </location>
</feature>
<sequence>MAGMADLTVSLSVLVGIVVFSEVARRTALYLFPKRNWIIYVLELISTFQLCACTHELKLLAEVGGLEPQIGLPLTFLISVVHGFTFHGAICTPTGALEQVCRGTLTRESALTRISCQLIAAVVARSVMPHVWALALSDLHTQHSLTGFKCTNSPVNAPLLWAAAVELSCAFVLHAAVSNLEKVEEKYQVPAIAAVITALVYAGGHLTGAVFNPALAFSIQFPCPGNTFAEYTFVYWIGPILGGHLTGAVFNPALAFSIQFPCPGNTFAEYTFVYWIGPILGMTGSLLLFDKAVPAISGKRTISKNLNSNRLQKKKMK</sequence>
<keyword evidence="7" id="KW-0813">Transport</keyword>
<evidence type="ECO:0007829" key="10">
    <source>
        <dbReference type="PeptideAtlas" id="A0A498NTR5"/>
    </source>
</evidence>
<dbReference type="PRINTS" id="PR02024">
    <property type="entry name" value="AQUAPORIN11"/>
</dbReference>
<dbReference type="SUPFAM" id="SSF81338">
    <property type="entry name" value="Aquaporin-like"/>
    <property type="match status" value="2"/>
</dbReference>
<dbReference type="Pfam" id="PF00230">
    <property type="entry name" value="MIP"/>
    <property type="match status" value="1"/>
</dbReference>
<dbReference type="PRINTS" id="PR00783">
    <property type="entry name" value="MINTRINSICP"/>
</dbReference>
<evidence type="ECO:0000256" key="5">
    <source>
        <dbReference type="ARBA" id="ARBA00023136"/>
    </source>
</evidence>
<evidence type="ECO:0000256" key="4">
    <source>
        <dbReference type="ARBA" id="ARBA00022989"/>
    </source>
</evidence>
<dbReference type="Proteomes" id="UP000290572">
    <property type="component" value="Unassembled WGS sequence"/>
</dbReference>
<dbReference type="PANTHER" id="PTHR21191">
    <property type="entry name" value="AQUAPORIN"/>
    <property type="match status" value="1"/>
</dbReference>
<keyword evidence="9" id="KW-1185">Reference proteome</keyword>
<gene>
    <name evidence="8" type="ORF">ROHU_014291</name>
</gene>
<evidence type="ECO:0000256" key="1">
    <source>
        <dbReference type="ARBA" id="ARBA00004141"/>
    </source>
</evidence>
<organism evidence="8 9">
    <name type="scientific">Labeo rohita</name>
    <name type="common">Indian major carp</name>
    <name type="synonym">Cyprinus rohita</name>
    <dbReference type="NCBI Taxonomy" id="84645"/>
    <lineage>
        <taxon>Eukaryota</taxon>
        <taxon>Metazoa</taxon>
        <taxon>Chordata</taxon>
        <taxon>Craniata</taxon>
        <taxon>Vertebrata</taxon>
        <taxon>Euteleostomi</taxon>
        <taxon>Actinopterygii</taxon>
        <taxon>Neopterygii</taxon>
        <taxon>Teleostei</taxon>
        <taxon>Ostariophysi</taxon>
        <taxon>Cypriniformes</taxon>
        <taxon>Cyprinidae</taxon>
        <taxon>Labeoninae</taxon>
        <taxon>Labeonini</taxon>
        <taxon>Labeo</taxon>
    </lineage>
</organism>
<comment type="similarity">
    <text evidence="2">Belongs to the MIP/aquaporin (TC 1.A.8) family. AQP11/AQP12 subfamily.</text>
</comment>
<dbReference type="InterPro" id="IPR051883">
    <property type="entry name" value="AQP11/12_channel"/>
</dbReference>
<dbReference type="InterPro" id="IPR016697">
    <property type="entry name" value="Aquaporin_11/12"/>
</dbReference>
<comment type="caution">
    <text evidence="6">Lacks conserved residue(s) required for the propagation of feature annotation.</text>
</comment>
<dbReference type="GO" id="GO:0005737">
    <property type="term" value="C:cytoplasm"/>
    <property type="evidence" value="ECO:0007669"/>
    <property type="project" value="TreeGrafter"/>
</dbReference>
<dbReference type="Gene3D" id="1.20.1080.10">
    <property type="entry name" value="Glycerol uptake facilitator protein"/>
    <property type="match status" value="2"/>
</dbReference>
<dbReference type="GO" id="GO:0016020">
    <property type="term" value="C:membrane"/>
    <property type="evidence" value="ECO:0007669"/>
    <property type="project" value="UniProtKB-SubCell"/>
</dbReference>
<evidence type="ECO:0000313" key="8">
    <source>
        <dbReference type="EMBL" id="RXN35291.1"/>
    </source>
</evidence>
<proteinExistence type="evidence at protein level"/>
<dbReference type="InterPro" id="IPR023271">
    <property type="entry name" value="Aquaporin-like"/>
</dbReference>
<keyword evidence="10" id="KW-1267">Proteomics identification</keyword>
<name>A0A498NTR5_LABRO</name>
<keyword evidence="4 6" id="KW-1133">Transmembrane helix</keyword>
<reference evidence="8 9" key="1">
    <citation type="submission" date="2018-03" db="EMBL/GenBank/DDBJ databases">
        <title>Draft genome sequence of Rohu Carp (Labeo rohita).</title>
        <authorList>
            <person name="Das P."/>
            <person name="Kushwaha B."/>
            <person name="Joshi C.G."/>
            <person name="Kumar D."/>
            <person name="Nagpure N.S."/>
            <person name="Sahoo L."/>
            <person name="Das S.P."/>
            <person name="Bit A."/>
            <person name="Patnaik S."/>
            <person name="Meher P.K."/>
            <person name="Jayasankar P."/>
            <person name="Koringa P.G."/>
            <person name="Patel N.V."/>
            <person name="Hinsu A.T."/>
            <person name="Kumar R."/>
            <person name="Pandey M."/>
            <person name="Agarwal S."/>
            <person name="Srivastava S."/>
            <person name="Singh M."/>
            <person name="Iquebal M.A."/>
            <person name="Jaiswal S."/>
            <person name="Angadi U.B."/>
            <person name="Kumar N."/>
            <person name="Raza M."/>
            <person name="Shah T.M."/>
            <person name="Rai A."/>
            <person name="Jena J.K."/>
        </authorList>
    </citation>
    <scope>NUCLEOTIDE SEQUENCE [LARGE SCALE GENOMIC DNA]</scope>
    <source>
        <strain evidence="8">DASCIFA01</strain>
        <tissue evidence="8">Testis</tissue>
    </source>
</reference>
<comment type="subcellular location">
    <subcellularLocation>
        <location evidence="1">Membrane</location>
        <topology evidence="1">Multi-pass membrane protein</topology>
    </subcellularLocation>
</comment>
<evidence type="ECO:0000313" key="9">
    <source>
        <dbReference type="Proteomes" id="UP000290572"/>
    </source>
</evidence>
<comment type="caution">
    <text evidence="8">The sequence shown here is derived from an EMBL/GenBank/DDBJ whole genome shotgun (WGS) entry which is preliminary data.</text>
</comment>
<feature type="transmembrane region" description="Helical" evidence="6">
    <location>
        <begin position="189"/>
        <end position="211"/>
    </location>
</feature>
<keyword evidence="5 6" id="KW-0472">Membrane</keyword>
<dbReference type="PIRSF" id="PIRSF017529">
    <property type="entry name" value="Aquaporin_11/12"/>
    <property type="match status" value="1"/>
</dbReference>
<dbReference type="PANTHER" id="PTHR21191:SF7">
    <property type="entry name" value="AQUAPORIN-11"/>
    <property type="match status" value="1"/>
</dbReference>
<dbReference type="EMBL" id="QBIY01011128">
    <property type="protein sequence ID" value="RXN35291.1"/>
    <property type="molecule type" value="Genomic_DNA"/>
</dbReference>
<evidence type="ECO:0000256" key="7">
    <source>
        <dbReference type="RuleBase" id="RU000477"/>
    </source>
</evidence>
<dbReference type="STRING" id="84645.A0A498NTR5"/>
<dbReference type="AlphaFoldDB" id="A0A498NTR5"/>
<dbReference type="InterPro" id="IPR000425">
    <property type="entry name" value="MIP"/>
</dbReference>
<protein>
    <recommendedName>
        <fullName evidence="6">Aquaporin</fullName>
    </recommendedName>
</protein>
<accession>A0A498NTR5</accession>
<evidence type="ECO:0000256" key="2">
    <source>
        <dbReference type="ARBA" id="ARBA00005900"/>
    </source>
</evidence>
<evidence type="ECO:0000256" key="6">
    <source>
        <dbReference type="PIRNR" id="PIRNR017529"/>
    </source>
</evidence>